<protein>
    <submittedName>
        <fullName evidence="10">Type I secretion system ATP-binding protein PrsD</fullName>
    </submittedName>
</protein>
<evidence type="ECO:0000256" key="4">
    <source>
        <dbReference type="ARBA" id="ARBA00022840"/>
    </source>
</evidence>
<dbReference type="GO" id="GO:0005886">
    <property type="term" value="C:plasma membrane"/>
    <property type="evidence" value="ECO:0007669"/>
    <property type="project" value="UniProtKB-SubCell"/>
</dbReference>
<feature type="domain" description="ABC transmembrane type-1" evidence="9">
    <location>
        <begin position="24"/>
        <end position="302"/>
    </location>
</feature>
<dbReference type="SUPFAM" id="SSF52540">
    <property type="entry name" value="P-loop containing nucleoside triphosphate hydrolases"/>
    <property type="match status" value="1"/>
</dbReference>
<name>A0A1X6YVZ7_9RHOB</name>
<dbReference type="InterPro" id="IPR039421">
    <property type="entry name" value="Type_1_exporter"/>
</dbReference>
<feature type="transmembrane region" description="Helical" evidence="7">
    <location>
        <begin position="130"/>
        <end position="152"/>
    </location>
</feature>
<dbReference type="GO" id="GO:0005524">
    <property type="term" value="F:ATP binding"/>
    <property type="evidence" value="ECO:0007669"/>
    <property type="project" value="UniProtKB-KW"/>
</dbReference>
<dbReference type="PANTHER" id="PTHR43394">
    <property type="entry name" value="ATP-DEPENDENT PERMEASE MDL1, MITOCHONDRIAL"/>
    <property type="match status" value="1"/>
</dbReference>
<dbReference type="GO" id="GO:0016887">
    <property type="term" value="F:ATP hydrolysis activity"/>
    <property type="evidence" value="ECO:0007669"/>
    <property type="project" value="InterPro"/>
</dbReference>
<evidence type="ECO:0000256" key="2">
    <source>
        <dbReference type="ARBA" id="ARBA00022692"/>
    </source>
</evidence>
<dbReference type="RefSeq" id="WP_085805010.1">
    <property type="nucleotide sequence ID" value="NZ_FWFX01000003.1"/>
</dbReference>
<evidence type="ECO:0000313" key="11">
    <source>
        <dbReference type="Proteomes" id="UP000193061"/>
    </source>
</evidence>
<dbReference type="AlphaFoldDB" id="A0A1X6YVZ7"/>
<organism evidence="10 11">
    <name type="scientific">Roseovarius albus</name>
    <dbReference type="NCBI Taxonomy" id="1247867"/>
    <lineage>
        <taxon>Bacteria</taxon>
        <taxon>Pseudomonadati</taxon>
        <taxon>Pseudomonadota</taxon>
        <taxon>Alphaproteobacteria</taxon>
        <taxon>Rhodobacterales</taxon>
        <taxon>Roseobacteraceae</taxon>
        <taxon>Roseovarius</taxon>
    </lineage>
</organism>
<dbReference type="InterPro" id="IPR036640">
    <property type="entry name" value="ABC1_TM_sf"/>
</dbReference>
<dbReference type="SUPFAM" id="SSF90123">
    <property type="entry name" value="ABC transporter transmembrane region"/>
    <property type="match status" value="1"/>
</dbReference>
<keyword evidence="6 7" id="KW-0472">Membrane</keyword>
<dbReference type="InterPro" id="IPR011527">
    <property type="entry name" value="ABC1_TM_dom"/>
</dbReference>
<feature type="transmembrane region" description="Helical" evidence="7">
    <location>
        <begin position="59"/>
        <end position="77"/>
    </location>
</feature>
<evidence type="ECO:0000256" key="6">
    <source>
        <dbReference type="ARBA" id="ARBA00023136"/>
    </source>
</evidence>
<dbReference type="GO" id="GO:0030253">
    <property type="term" value="P:protein secretion by the type I secretion system"/>
    <property type="evidence" value="ECO:0007669"/>
    <property type="project" value="InterPro"/>
</dbReference>
<dbReference type="Pfam" id="PF00005">
    <property type="entry name" value="ABC_tran"/>
    <property type="match status" value="1"/>
</dbReference>
<dbReference type="GO" id="GO:0030256">
    <property type="term" value="C:type I protein secretion system complex"/>
    <property type="evidence" value="ECO:0007669"/>
    <property type="project" value="InterPro"/>
</dbReference>
<dbReference type="GO" id="GO:0015421">
    <property type="term" value="F:ABC-type oligopeptide transporter activity"/>
    <property type="evidence" value="ECO:0007669"/>
    <property type="project" value="TreeGrafter"/>
</dbReference>
<dbReference type="InterPro" id="IPR003593">
    <property type="entry name" value="AAA+_ATPase"/>
</dbReference>
<evidence type="ECO:0000256" key="3">
    <source>
        <dbReference type="ARBA" id="ARBA00022741"/>
    </source>
</evidence>
<dbReference type="InterPro" id="IPR027417">
    <property type="entry name" value="P-loop_NTPase"/>
</dbReference>
<dbReference type="InterPro" id="IPR017871">
    <property type="entry name" value="ABC_transporter-like_CS"/>
</dbReference>
<dbReference type="Gene3D" id="3.40.50.300">
    <property type="entry name" value="P-loop containing nucleotide triphosphate hydrolases"/>
    <property type="match status" value="1"/>
</dbReference>
<keyword evidence="3" id="KW-0547">Nucleotide-binding</keyword>
<evidence type="ECO:0000313" key="10">
    <source>
        <dbReference type="EMBL" id="SLN32426.1"/>
    </source>
</evidence>
<comment type="subcellular location">
    <subcellularLocation>
        <location evidence="1">Cell membrane</location>
        <topology evidence="1">Multi-pass membrane protein</topology>
    </subcellularLocation>
</comment>
<keyword evidence="5 7" id="KW-1133">Transmembrane helix</keyword>
<dbReference type="InterPro" id="IPR003439">
    <property type="entry name" value="ABC_transporter-like_ATP-bd"/>
</dbReference>
<evidence type="ECO:0000256" key="5">
    <source>
        <dbReference type="ARBA" id="ARBA00022989"/>
    </source>
</evidence>
<dbReference type="EMBL" id="FWFX01000003">
    <property type="protein sequence ID" value="SLN32426.1"/>
    <property type="molecule type" value="Genomic_DNA"/>
</dbReference>
<dbReference type="NCBIfam" id="TIGR01842">
    <property type="entry name" value="type_I_sec_PrtD"/>
    <property type="match status" value="1"/>
</dbReference>
<dbReference type="PROSITE" id="PS00211">
    <property type="entry name" value="ABC_TRANSPORTER_1"/>
    <property type="match status" value="1"/>
</dbReference>
<reference evidence="10 11" key="1">
    <citation type="submission" date="2017-03" db="EMBL/GenBank/DDBJ databases">
        <authorList>
            <person name="Afonso C.L."/>
            <person name="Miller P.J."/>
            <person name="Scott M.A."/>
            <person name="Spackman E."/>
            <person name="Goraichik I."/>
            <person name="Dimitrov K.M."/>
            <person name="Suarez D.L."/>
            <person name="Swayne D.E."/>
        </authorList>
    </citation>
    <scope>NUCLEOTIDE SEQUENCE [LARGE SCALE GENOMIC DNA]</scope>
    <source>
        <strain evidence="10 11">CECT 7450</strain>
    </source>
</reference>
<feature type="transmembrane region" description="Helical" evidence="7">
    <location>
        <begin position="20"/>
        <end position="39"/>
    </location>
</feature>
<accession>A0A1X6YVZ7</accession>
<dbReference type="Gene3D" id="1.20.1560.10">
    <property type="entry name" value="ABC transporter type 1, transmembrane domain"/>
    <property type="match status" value="1"/>
</dbReference>
<dbReference type="OrthoDB" id="9808328at2"/>
<dbReference type="SMART" id="SM00382">
    <property type="entry name" value="AAA"/>
    <property type="match status" value="1"/>
</dbReference>
<dbReference type="PROSITE" id="PS50929">
    <property type="entry name" value="ABC_TM1F"/>
    <property type="match status" value="1"/>
</dbReference>
<feature type="transmembrane region" description="Helical" evidence="7">
    <location>
        <begin position="252"/>
        <end position="271"/>
    </location>
</feature>
<evidence type="ECO:0000256" key="7">
    <source>
        <dbReference type="SAM" id="Phobius"/>
    </source>
</evidence>
<proteinExistence type="predicted"/>
<keyword evidence="2 7" id="KW-0812">Transmembrane</keyword>
<dbReference type="Pfam" id="PF00664">
    <property type="entry name" value="ABC_membrane"/>
    <property type="match status" value="1"/>
</dbReference>
<dbReference type="PROSITE" id="PS50893">
    <property type="entry name" value="ABC_TRANSPORTER_2"/>
    <property type="match status" value="1"/>
</dbReference>
<evidence type="ECO:0000259" key="8">
    <source>
        <dbReference type="PROSITE" id="PS50893"/>
    </source>
</evidence>
<keyword evidence="4 10" id="KW-0067">ATP-binding</keyword>
<gene>
    <name evidence="10" type="primary">prsD_1</name>
    <name evidence="10" type="ORF">ROA7450_01476</name>
</gene>
<evidence type="ECO:0000256" key="1">
    <source>
        <dbReference type="ARBA" id="ARBA00004651"/>
    </source>
</evidence>
<dbReference type="PANTHER" id="PTHR43394:SF1">
    <property type="entry name" value="ATP-BINDING CASSETTE SUB-FAMILY B MEMBER 10, MITOCHONDRIAL"/>
    <property type="match status" value="1"/>
</dbReference>
<feature type="transmembrane region" description="Helical" evidence="7">
    <location>
        <begin position="158"/>
        <end position="177"/>
    </location>
</feature>
<evidence type="ECO:0000259" key="9">
    <source>
        <dbReference type="PROSITE" id="PS50929"/>
    </source>
</evidence>
<dbReference type="Proteomes" id="UP000193061">
    <property type="component" value="Unassembled WGS sequence"/>
</dbReference>
<feature type="domain" description="ABC transporter" evidence="8">
    <location>
        <begin position="333"/>
        <end position="569"/>
    </location>
</feature>
<sequence length="577" mass="62549">MQEQMTPGLPELHAARRKGLTLLAWAFVFSIFVNLLMLTGPLYMLQVYDRVLASRSLETLTALTILVGALYLLMAILDYARGRVMARVGARFQATLDGRLFEATLYRSADPQEHAASSGALRDLDSLQGLFISPVLLAIFDMPWAPIFIAAIFLFHPLLGWLAVCGGLVIIVLALINQSMTGDQVRMAQNASQQAHNFADQARAGSEIVLSQGLATNMRHRFVSLRNAALSQAVQANDWTGSFTSVTKSFRLFLQSMMLGAGALLVIRGQLTPGSMIAGSILMGRALAPIEQSMGNWPVIQRARSGWKSLGRFLEKVPPRPVLTELPVPNPRLAAKSMTVIPPGQNIPTLRNVTFDLRPGEALGVIGRSGSGKSTLARALMGYWPIVAGEIRLGGATLDQYSPDALGAHIGYLPQSVSLFPGTVAENIARMSTNPDSSMVVKAAKGANAHEMIMQLPKGYNTYLDGNENQLSGGQRQRIALARALFGDPVLLILDEPNSMLDAEGSEALNRTVREFKSSGRSIILMTHRPAAIAECDLLMVVENGVATAFGPRDEVMQKKLRNVEPLRKTLKSKVAN</sequence>
<keyword evidence="11" id="KW-1185">Reference proteome</keyword>
<dbReference type="InterPro" id="IPR010128">
    <property type="entry name" value="ATPase_T1SS_PrtD-like"/>
</dbReference>